<feature type="transmembrane region" description="Helical" evidence="8">
    <location>
        <begin position="340"/>
        <end position="361"/>
    </location>
</feature>
<keyword evidence="3" id="KW-1003">Cell membrane</keyword>
<evidence type="ECO:0000256" key="1">
    <source>
        <dbReference type="ARBA" id="ARBA00004651"/>
    </source>
</evidence>
<feature type="transmembrane region" description="Helical" evidence="8">
    <location>
        <begin position="442"/>
        <end position="463"/>
    </location>
</feature>
<feature type="transmembrane region" description="Helical" evidence="8">
    <location>
        <begin position="555"/>
        <end position="575"/>
    </location>
</feature>
<evidence type="ECO:0000256" key="3">
    <source>
        <dbReference type="ARBA" id="ARBA00022475"/>
    </source>
</evidence>
<dbReference type="Pfam" id="PF00324">
    <property type="entry name" value="AA_permease"/>
    <property type="match status" value="1"/>
</dbReference>
<evidence type="ECO:0000313" key="10">
    <source>
        <dbReference type="EMBL" id="KAK9420699.1"/>
    </source>
</evidence>
<keyword evidence="6 8" id="KW-1133">Transmembrane helix</keyword>
<accession>A0ABR2V1K9</accession>
<evidence type="ECO:0000256" key="7">
    <source>
        <dbReference type="ARBA" id="ARBA00023136"/>
    </source>
</evidence>
<feature type="transmembrane region" description="Helical" evidence="8">
    <location>
        <begin position="228"/>
        <end position="248"/>
    </location>
</feature>
<feature type="transmembrane region" description="Helical" evidence="8">
    <location>
        <begin position="511"/>
        <end position="535"/>
    </location>
</feature>
<name>A0ABR2V1K9_9PEZI</name>
<keyword evidence="2" id="KW-0813">Transport</keyword>
<sequence>MDSKGRKSTWRDPYCTEEMELQVMSQKKPVVLVKHEVSVTASSSPTTPQPPQPGHDNIISDFIADFRRAPDLKIIDKDALYANSNTITTTNGRSYDLRAANVRTANTTLARDLKGRHLQMIAIGGSIGAGLFVASGTALSTGGPASLLIAYVLMGAMQYCTMQALGELVVMFPVAGAFSSYSTRFLDPSWGFAMGWNYALQWLILLPTEIIAGAVAMEYWSSGLKREIFVTLFLFIITIINLFGVRGYGEAEFVFSMVKVVAIISFILLGIVINIGGHPDSGYIGFQYWQNPGAFNNGFKGFCGILVTAAFAFGGTELVGLAAAETSNPRKSFPSAIKQVFWRIIFFYLGSLAVVGMLVPYDEPRLLGADSSSDAKGSPFVIAIESIGTTILPSLMNGVIVVGVMSVGNSAVYASTRTLAALAEQSMAPQCCAYVDRRGRPLVAIAISLAIGLLAYVCTSNVYSDIFTWLLAISGLSTLFTWASISLCHIRFRKSWRAAGYSLHDLPFKSHVGVVGSWVTLCGYAIVLLLQIWIAAAPIELGSDTKTTSERVQDFMSTILTVIIILLFWAAHKIWHRTRVVSLKGIDLDTGRRYSGSHHSIGGDSMSRRKPMWKRVFQVLC</sequence>
<feature type="transmembrane region" description="Helical" evidence="8">
    <location>
        <begin position="198"/>
        <end position="216"/>
    </location>
</feature>
<keyword evidence="4 8" id="KW-0812">Transmembrane</keyword>
<evidence type="ECO:0000259" key="9">
    <source>
        <dbReference type="Pfam" id="PF00324"/>
    </source>
</evidence>
<comment type="caution">
    <text evidence="10">The sequence shown here is derived from an EMBL/GenBank/DDBJ whole genome shotgun (WGS) entry which is preliminary data.</text>
</comment>
<keyword evidence="7 8" id="KW-0472">Membrane</keyword>
<dbReference type="Gene3D" id="1.20.1740.10">
    <property type="entry name" value="Amino acid/polyamine transporter I"/>
    <property type="match status" value="1"/>
</dbReference>
<dbReference type="NCBIfam" id="TIGR00913">
    <property type="entry name" value="2A0310"/>
    <property type="match status" value="1"/>
</dbReference>
<dbReference type="InterPro" id="IPR004762">
    <property type="entry name" value="Amino_acid_permease_fungi"/>
</dbReference>
<reference evidence="10 11" key="1">
    <citation type="journal article" date="2024" name="J. Plant Pathol.">
        <title>Sequence and assembly of the genome of Seiridium unicorne, isolate CBS 538.82, causal agent of cypress canker disease.</title>
        <authorList>
            <person name="Scali E."/>
            <person name="Rocca G.D."/>
            <person name="Danti R."/>
            <person name="Garbelotto M."/>
            <person name="Barberini S."/>
            <person name="Baroncelli R."/>
            <person name="Emiliani G."/>
        </authorList>
    </citation>
    <scope>NUCLEOTIDE SEQUENCE [LARGE SCALE GENOMIC DNA]</scope>
    <source>
        <strain evidence="10 11">BM-138-508</strain>
    </source>
</reference>
<evidence type="ECO:0000256" key="8">
    <source>
        <dbReference type="SAM" id="Phobius"/>
    </source>
</evidence>
<feature type="transmembrane region" description="Helical" evidence="8">
    <location>
        <begin position="168"/>
        <end position="186"/>
    </location>
</feature>
<dbReference type="PANTHER" id="PTHR43341">
    <property type="entry name" value="AMINO ACID PERMEASE"/>
    <property type="match status" value="1"/>
</dbReference>
<dbReference type="InterPro" id="IPR004840">
    <property type="entry name" value="Amino_acid_permease_CS"/>
</dbReference>
<dbReference type="EMBL" id="JARVKF010000223">
    <property type="protein sequence ID" value="KAK9420699.1"/>
    <property type="molecule type" value="Genomic_DNA"/>
</dbReference>
<dbReference type="PANTHER" id="PTHR43341:SF1">
    <property type="entry name" value="GENERAL AMINO-ACID PERMEASE GAP1"/>
    <property type="match status" value="1"/>
</dbReference>
<dbReference type="Proteomes" id="UP001408356">
    <property type="component" value="Unassembled WGS sequence"/>
</dbReference>
<keyword evidence="11" id="KW-1185">Reference proteome</keyword>
<proteinExistence type="predicted"/>
<evidence type="ECO:0000313" key="11">
    <source>
        <dbReference type="Proteomes" id="UP001408356"/>
    </source>
</evidence>
<gene>
    <name evidence="10" type="ORF">SUNI508_00790</name>
</gene>
<organism evidence="10 11">
    <name type="scientific">Seiridium unicorne</name>
    <dbReference type="NCBI Taxonomy" id="138068"/>
    <lineage>
        <taxon>Eukaryota</taxon>
        <taxon>Fungi</taxon>
        <taxon>Dikarya</taxon>
        <taxon>Ascomycota</taxon>
        <taxon>Pezizomycotina</taxon>
        <taxon>Sordariomycetes</taxon>
        <taxon>Xylariomycetidae</taxon>
        <taxon>Amphisphaeriales</taxon>
        <taxon>Sporocadaceae</taxon>
        <taxon>Seiridium</taxon>
    </lineage>
</organism>
<feature type="transmembrane region" description="Helical" evidence="8">
    <location>
        <begin position="469"/>
        <end position="490"/>
    </location>
</feature>
<evidence type="ECO:0000256" key="2">
    <source>
        <dbReference type="ARBA" id="ARBA00022448"/>
    </source>
</evidence>
<evidence type="ECO:0000256" key="4">
    <source>
        <dbReference type="ARBA" id="ARBA00022692"/>
    </source>
</evidence>
<evidence type="ECO:0000256" key="6">
    <source>
        <dbReference type="ARBA" id="ARBA00022989"/>
    </source>
</evidence>
<comment type="subcellular location">
    <subcellularLocation>
        <location evidence="1">Cell membrane</location>
        <topology evidence="1">Multi-pass membrane protein</topology>
    </subcellularLocation>
</comment>
<dbReference type="InterPro" id="IPR050524">
    <property type="entry name" value="APC_YAT"/>
</dbReference>
<feature type="domain" description="Amino acid permease/ SLC12A" evidence="9">
    <location>
        <begin position="117"/>
        <end position="580"/>
    </location>
</feature>
<feature type="transmembrane region" description="Helical" evidence="8">
    <location>
        <begin position="120"/>
        <end position="139"/>
    </location>
</feature>
<feature type="transmembrane region" description="Helical" evidence="8">
    <location>
        <begin position="254"/>
        <end position="275"/>
    </location>
</feature>
<evidence type="ECO:0000256" key="5">
    <source>
        <dbReference type="ARBA" id="ARBA00022970"/>
    </source>
</evidence>
<dbReference type="PROSITE" id="PS00218">
    <property type="entry name" value="AMINO_ACID_PERMEASE_1"/>
    <property type="match status" value="1"/>
</dbReference>
<feature type="transmembrane region" description="Helical" evidence="8">
    <location>
        <begin position="381"/>
        <end position="407"/>
    </location>
</feature>
<keyword evidence="5" id="KW-0029">Amino-acid transport</keyword>
<dbReference type="InterPro" id="IPR004841">
    <property type="entry name" value="AA-permease/SLC12A_dom"/>
</dbReference>
<protein>
    <submittedName>
        <fullName evidence="10">Amino acid permease-domain-containing protein</fullName>
    </submittedName>
</protein>